<accession>A0ACB8Q650</accession>
<reference evidence="1" key="1">
    <citation type="submission" date="2021-02" db="EMBL/GenBank/DDBJ databases">
        <authorList>
            <consortium name="DOE Joint Genome Institute"/>
            <person name="Ahrendt S."/>
            <person name="Looney B.P."/>
            <person name="Miyauchi S."/>
            <person name="Morin E."/>
            <person name="Drula E."/>
            <person name="Courty P.E."/>
            <person name="Chicoki N."/>
            <person name="Fauchery L."/>
            <person name="Kohler A."/>
            <person name="Kuo A."/>
            <person name="Labutti K."/>
            <person name="Pangilinan J."/>
            <person name="Lipzen A."/>
            <person name="Riley R."/>
            <person name="Andreopoulos W."/>
            <person name="He G."/>
            <person name="Johnson J."/>
            <person name="Barry K.W."/>
            <person name="Grigoriev I.V."/>
            <person name="Nagy L."/>
            <person name="Hibbett D."/>
            <person name="Henrissat B."/>
            <person name="Matheny P.B."/>
            <person name="Labbe J."/>
            <person name="Martin F."/>
        </authorList>
    </citation>
    <scope>NUCLEOTIDE SEQUENCE</scope>
    <source>
        <strain evidence="1">EC-137</strain>
    </source>
</reference>
<dbReference type="Proteomes" id="UP000814128">
    <property type="component" value="Unassembled WGS sequence"/>
</dbReference>
<keyword evidence="1" id="KW-0808">Transferase</keyword>
<dbReference type="EMBL" id="MU273992">
    <property type="protein sequence ID" value="KAI0027122.1"/>
    <property type="molecule type" value="Genomic_DNA"/>
</dbReference>
<keyword evidence="2" id="KW-1185">Reference proteome</keyword>
<organism evidence="1 2">
    <name type="scientific">Vararia minispora EC-137</name>
    <dbReference type="NCBI Taxonomy" id="1314806"/>
    <lineage>
        <taxon>Eukaryota</taxon>
        <taxon>Fungi</taxon>
        <taxon>Dikarya</taxon>
        <taxon>Basidiomycota</taxon>
        <taxon>Agaricomycotina</taxon>
        <taxon>Agaricomycetes</taxon>
        <taxon>Russulales</taxon>
        <taxon>Lachnocladiaceae</taxon>
        <taxon>Vararia</taxon>
    </lineage>
</organism>
<evidence type="ECO:0000313" key="1">
    <source>
        <dbReference type="EMBL" id="KAI0027122.1"/>
    </source>
</evidence>
<sequence>MVEKAGGSGASVPSGDVQALKNGVPSQPTLSDIDLSKLKVTLAKELKDIPKPDDLVFGETMSDHMLVLEYTPEAGWSAPEIKPYGPLSLDPSASCFHYCTNIFEGMKAYLGPDGTPRLFRPELNMARLLNSSERVALPRFSPTALLELIKKLIAIDARWIPREPGCSLYIRPTMIGTLPSLAVMASTRATIFVILSPAGKMFKVPAGISLLAINDHVRAWPGGTGAHKLGLNYTPGFKPQRAALEKGYQQILWVLGDNITEAGGMNVAIVLKRPDGDMDIVTPPLDGTILPGITRASVLELLAAHGNETSLPYLSNKTRLHTHERVVTMSELERTWQDGTLLEAFSFGTAVVVTPIARIGWKGKDIELPPYAGNHLGPVARALLERLVDIQEGRVEWKGWSVPCET</sequence>
<protein>
    <submittedName>
        <fullName evidence="1">Branched-chain amino acid aminotransferase II</fullName>
    </submittedName>
</protein>
<gene>
    <name evidence="1" type="ORF">K488DRAFT_91271</name>
</gene>
<reference evidence="1" key="2">
    <citation type="journal article" date="2022" name="New Phytol.">
        <title>Evolutionary transition to the ectomycorrhizal habit in the genomes of a hyperdiverse lineage of mushroom-forming fungi.</title>
        <authorList>
            <person name="Looney B."/>
            <person name="Miyauchi S."/>
            <person name="Morin E."/>
            <person name="Drula E."/>
            <person name="Courty P.E."/>
            <person name="Kohler A."/>
            <person name="Kuo A."/>
            <person name="LaButti K."/>
            <person name="Pangilinan J."/>
            <person name="Lipzen A."/>
            <person name="Riley R."/>
            <person name="Andreopoulos W."/>
            <person name="He G."/>
            <person name="Johnson J."/>
            <person name="Nolan M."/>
            <person name="Tritt A."/>
            <person name="Barry K.W."/>
            <person name="Grigoriev I.V."/>
            <person name="Nagy L.G."/>
            <person name="Hibbett D."/>
            <person name="Henrissat B."/>
            <person name="Matheny P.B."/>
            <person name="Labbe J."/>
            <person name="Martin F.M."/>
        </authorList>
    </citation>
    <scope>NUCLEOTIDE SEQUENCE</scope>
    <source>
        <strain evidence="1">EC-137</strain>
    </source>
</reference>
<proteinExistence type="predicted"/>
<name>A0ACB8Q650_9AGAM</name>
<evidence type="ECO:0000313" key="2">
    <source>
        <dbReference type="Proteomes" id="UP000814128"/>
    </source>
</evidence>
<comment type="caution">
    <text evidence="1">The sequence shown here is derived from an EMBL/GenBank/DDBJ whole genome shotgun (WGS) entry which is preliminary data.</text>
</comment>
<keyword evidence="1" id="KW-0032">Aminotransferase</keyword>